<proteinExistence type="predicted"/>
<accession>A0ABQ5S907</accession>
<evidence type="ECO:0000313" key="1">
    <source>
        <dbReference type="EMBL" id="GLI66050.1"/>
    </source>
</evidence>
<dbReference type="Proteomes" id="UP001165090">
    <property type="component" value="Unassembled WGS sequence"/>
</dbReference>
<protein>
    <submittedName>
        <fullName evidence="1">Uncharacterized protein</fullName>
    </submittedName>
</protein>
<feature type="non-terminal residue" evidence="1">
    <location>
        <position position="1"/>
    </location>
</feature>
<evidence type="ECO:0000313" key="2">
    <source>
        <dbReference type="Proteomes" id="UP001165090"/>
    </source>
</evidence>
<dbReference type="EMBL" id="BSDZ01000027">
    <property type="protein sequence ID" value="GLI66050.1"/>
    <property type="molecule type" value="Genomic_DNA"/>
</dbReference>
<name>A0ABQ5S907_9CHLO</name>
<organism evidence="1 2">
    <name type="scientific">Volvox africanus</name>
    <dbReference type="NCBI Taxonomy" id="51714"/>
    <lineage>
        <taxon>Eukaryota</taxon>
        <taxon>Viridiplantae</taxon>
        <taxon>Chlorophyta</taxon>
        <taxon>core chlorophytes</taxon>
        <taxon>Chlorophyceae</taxon>
        <taxon>CS clade</taxon>
        <taxon>Chlamydomonadales</taxon>
        <taxon>Volvocaceae</taxon>
        <taxon>Volvox</taxon>
    </lineage>
</organism>
<sequence length="122" mass="13603">RSPQRILGLRINRLDTSQCPSAECRLPDKENSTYLDADDLGTRDLSVRRYDGARRLPRGVRCMRHQRVAIGPIRKRDGGGSGCRLDRQVRRRTDVHAGGAGGIDSMLVCHRVIARGQGRGTR</sequence>
<reference evidence="1 2" key="1">
    <citation type="journal article" date="2023" name="IScience">
        <title>Expanded male sex-determining region conserved during the evolution of homothallism in the green alga Volvox.</title>
        <authorList>
            <person name="Yamamoto K."/>
            <person name="Matsuzaki R."/>
            <person name="Mahakham W."/>
            <person name="Heman W."/>
            <person name="Sekimoto H."/>
            <person name="Kawachi M."/>
            <person name="Minakuchi Y."/>
            <person name="Toyoda A."/>
            <person name="Nozaki H."/>
        </authorList>
    </citation>
    <scope>NUCLEOTIDE SEQUENCE [LARGE SCALE GENOMIC DNA]</scope>
    <source>
        <strain evidence="1 2">NIES-4468</strain>
    </source>
</reference>
<gene>
    <name evidence="1" type="ORF">VaNZ11_009764</name>
</gene>
<comment type="caution">
    <text evidence="1">The sequence shown here is derived from an EMBL/GenBank/DDBJ whole genome shotgun (WGS) entry which is preliminary data.</text>
</comment>
<keyword evidence="2" id="KW-1185">Reference proteome</keyword>